<dbReference type="Proteomes" id="UP000501812">
    <property type="component" value="Chromosome"/>
</dbReference>
<dbReference type="PANTHER" id="PTHR43489">
    <property type="entry name" value="ISOMERASE"/>
    <property type="match status" value="1"/>
</dbReference>
<evidence type="ECO:0000313" key="6">
    <source>
        <dbReference type="Proteomes" id="UP000501812"/>
    </source>
</evidence>
<keyword evidence="1 2" id="KW-0413">Isomerase</keyword>
<feature type="domain" description="Xylose isomerase-like TIM barrel" evidence="4">
    <location>
        <begin position="29"/>
        <end position="260"/>
    </location>
</feature>
<feature type="active site" description="Proton donor/acceptor" evidence="3">
    <location>
        <position position="147"/>
    </location>
</feature>
<proteinExistence type="inferred from homology"/>
<organism evidence="5 6">
    <name type="scientific">Luteolibacter luteus</name>
    <dbReference type="NCBI Taxonomy" id="2728835"/>
    <lineage>
        <taxon>Bacteria</taxon>
        <taxon>Pseudomonadati</taxon>
        <taxon>Verrucomicrobiota</taxon>
        <taxon>Verrucomicrobiia</taxon>
        <taxon>Verrucomicrobiales</taxon>
        <taxon>Verrucomicrobiaceae</taxon>
        <taxon>Luteolibacter</taxon>
    </lineage>
</organism>
<evidence type="ECO:0000313" key="5">
    <source>
        <dbReference type="EMBL" id="QJE97631.1"/>
    </source>
</evidence>
<name>A0A858RLZ9_9BACT</name>
<evidence type="ECO:0000256" key="1">
    <source>
        <dbReference type="ARBA" id="ARBA00023235"/>
    </source>
</evidence>
<dbReference type="Pfam" id="PF01261">
    <property type="entry name" value="AP_endonuc_2"/>
    <property type="match status" value="1"/>
</dbReference>
<dbReference type="KEGG" id="luo:HHL09_18225"/>
<dbReference type="RefSeq" id="WP_169456057.1">
    <property type="nucleotide sequence ID" value="NZ_CP051774.1"/>
</dbReference>
<dbReference type="InterPro" id="IPR026040">
    <property type="entry name" value="HyI-like"/>
</dbReference>
<comment type="similarity">
    <text evidence="2">Belongs to the hyi family.</text>
</comment>
<dbReference type="AlphaFoldDB" id="A0A858RLZ9"/>
<keyword evidence="6" id="KW-1185">Reference proteome</keyword>
<reference evidence="5 6" key="1">
    <citation type="submission" date="2020-04" db="EMBL/GenBank/DDBJ databases">
        <title>Luteolibacter sp. G-1-1-1 isolated from soil.</title>
        <authorList>
            <person name="Dahal R.H."/>
        </authorList>
    </citation>
    <scope>NUCLEOTIDE SEQUENCE [LARGE SCALE GENOMIC DNA]</scope>
    <source>
        <strain evidence="5 6">G-1-1-1</strain>
    </source>
</reference>
<dbReference type="InterPro" id="IPR013022">
    <property type="entry name" value="Xyl_isomerase-like_TIM-brl"/>
</dbReference>
<dbReference type="PIRSF" id="PIRSF006241">
    <property type="entry name" value="HyI"/>
    <property type="match status" value="1"/>
</dbReference>
<evidence type="ECO:0000256" key="3">
    <source>
        <dbReference type="PIRSR" id="PIRSR006241-50"/>
    </source>
</evidence>
<gene>
    <name evidence="5" type="ORF">HHL09_18225</name>
</gene>
<dbReference type="Gene3D" id="3.20.20.150">
    <property type="entry name" value="Divalent-metal-dependent TIM barrel enzymes"/>
    <property type="match status" value="1"/>
</dbReference>
<dbReference type="InterPro" id="IPR036237">
    <property type="entry name" value="Xyl_isomerase-like_sf"/>
</dbReference>
<evidence type="ECO:0000259" key="4">
    <source>
        <dbReference type="Pfam" id="PF01261"/>
    </source>
</evidence>
<protein>
    <submittedName>
        <fullName evidence="5">TIM barrel protein</fullName>
    </submittedName>
</protein>
<dbReference type="PANTHER" id="PTHR43489:SF3">
    <property type="entry name" value="XYLOSE ISOMERASE DOMAIN PROTEIN TIM BARREL"/>
    <property type="match status" value="1"/>
</dbReference>
<accession>A0A858RLZ9</accession>
<feature type="active site" description="Proton donor/acceptor" evidence="3">
    <location>
        <position position="244"/>
    </location>
</feature>
<dbReference type="SUPFAM" id="SSF51658">
    <property type="entry name" value="Xylose isomerase-like"/>
    <property type="match status" value="1"/>
</dbReference>
<sequence length="270" mass="29941">MTTQPGRTPHTPIAVNIEMWFEGSFVERIEQAAALGFPAIELWTWRDKDLIAGAEALRKHGMTATQFTAWGFGQQVNHPDFPVADFVAEIQAACEAADLLPGCELMTVVGGDDIPGFTKEQMHAALVEKLRAAVPVLEEKGKTIILEPMNPYNHPDHCLYGSADGVAICKAVGSRRVLLNWDIFHMQRYEGNLIDNLTKHREWIGYVQFADSPDRNEPGTGEVRYSEVFRKVRELGLPLPLGAECIPQGMDARRAADRLYQTDLKSGPAA</sequence>
<dbReference type="InterPro" id="IPR050417">
    <property type="entry name" value="Sugar_Epim/Isomerase"/>
</dbReference>
<dbReference type="GO" id="GO:0016853">
    <property type="term" value="F:isomerase activity"/>
    <property type="evidence" value="ECO:0007669"/>
    <property type="project" value="UniProtKB-KW"/>
</dbReference>
<evidence type="ECO:0000256" key="2">
    <source>
        <dbReference type="PIRNR" id="PIRNR006241"/>
    </source>
</evidence>
<dbReference type="EMBL" id="CP051774">
    <property type="protein sequence ID" value="QJE97631.1"/>
    <property type="molecule type" value="Genomic_DNA"/>
</dbReference>